<dbReference type="Pfam" id="PF06347">
    <property type="entry name" value="SH3_4"/>
    <property type="match status" value="1"/>
</dbReference>
<evidence type="ECO:0000256" key="2">
    <source>
        <dbReference type="SAM" id="Phobius"/>
    </source>
</evidence>
<organism evidence="4 5">
    <name type="scientific">Eubacterium uniforme</name>
    <dbReference type="NCBI Taxonomy" id="39495"/>
    <lineage>
        <taxon>Bacteria</taxon>
        <taxon>Bacillati</taxon>
        <taxon>Bacillota</taxon>
        <taxon>Clostridia</taxon>
        <taxon>Eubacteriales</taxon>
        <taxon>Eubacteriaceae</taxon>
        <taxon>Eubacterium</taxon>
    </lineage>
</organism>
<accession>A0A1T4VYH5</accession>
<dbReference type="PANTHER" id="PTHR34408:SF1">
    <property type="entry name" value="GLYCOSYL HYDROLASE FAMILY 19 DOMAIN-CONTAINING PROTEIN HI_1415"/>
    <property type="match status" value="1"/>
</dbReference>
<dbReference type="Gene3D" id="2.30.30.40">
    <property type="entry name" value="SH3 Domains"/>
    <property type="match status" value="2"/>
</dbReference>
<dbReference type="STRING" id="39495.SAMN02745111_01976"/>
<feature type="domain" description="SH3b" evidence="3">
    <location>
        <begin position="196"/>
        <end position="260"/>
    </location>
</feature>
<dbReference type="Pfam" id="PF08239">
    <property type="entry name" value="SH3_3"/>
    <property type="match status" value="1"/>
</dbReference>
<dbReference type="PROSITE" id="PS51781">
    <property type="entry name" value="SH3B"/>
    <property type="match status" value="1"/>
</dbReference>
<dbReference type="PANTHER" id="PTHR34408">
    <property type="entry name" value="FAMILY PROTEIN, PUTATIVE-RELATED"/>
    <property type="match status" value="1"/>
</dbReference>
<dbReference type="Proteomes" id="UP000190814">
    <property type="component" value="Unassembled WGS sequence"/>
</dbReference>
<dbReference type="InterPro" id="IPR010466">
    <property type="entry name" value="DUF1058"/>
</dbReference>
<reference evidence="4 5" key="1">
    <citation type="submission" date="2017-02" db="EMBL/GenBank/DDBJ databases">
        <authorList>
            <person name="Peterson S.W."/>
        </authorList>
    </citation>
    <scope>NUCLEOTIDE SEQUENCE [LARGE SCALE GENOMIC DNA]</scope>
    <source>
        <strain evidence="4 5">ATCC 35992</strain>
    </source>
</reference>
<keyword evidence="2" id="KW-0812">Transmembrane</keyword>
<dbReference type="AlphaFoldDB" id="A0A1T4VYH5"/>
<dbReference type="InterPro" id="IPR003646">
    <property type="entry name" value="SH3-like_bac-type"/>
</dbReference>
<sequence length="268" mass="29414">MRFKIRRLVKKLNIGLYIVLFIIIAIMFWDFTSSRDVNVKQISSADMGNNKVEHLLTKGNNRSEKTSEKETEESKKDELEELDDLDDIDEIDGTEEIKSEDLSDGEEIGDEVSSKEATAGDSFAIVLDSADNFVNLREEASSDSKIVARIYSGCGGTVVTPGEEWTEVASGEYKGYVKTELCIFGIAADKKLNEGGYTATITEDGIRVRAEKSTDAQVLGMAGVGSKYTCSEKDTGDGWVEITFEGQTGYVSSQFVTVDENVKTAVVE</sequence>
<keyword evidence="5" id="KW-1185">Reference proteome</keyword>
<feature type="region of interest" description="Disordered" evidence="1">
    <location>
        <begin position="93"/>
        <end position="116"/>
    </location>
</feature>
<dbReference type="EMBL" id="FUXZ01000012">
    <property type="protein sequence ID" value="SKA70070.1"/>
    <property type="molecule type" value="Genomic_DNA"/>
</dbReference>
<feature type="region of interest" description="Disordered" evidence="1">
    <location>
        <begin position="54"/>
        <end position="78"/>
    </location>
</feature>
<evidence type="ECO:0000259" key="3">
    <source>
        <dbReference type="PROSITE" id="PS51781"/>
    </source>
</evidence>
<gene>
    <name evidence="4" type="ORF">SAMN02745111_01976</name>
</gene>
<dbReference type="SMART" id="SM00287">
    <property type="entry name" value="SH3b"/>
    <property type="match status" value="2"/>
</dbReference>
<evidence type="ECO:0000256" key="1">
    <source>
        <dbReference type="SAM" id="MobiDB-lite"/>
    </source>
</evidence>
<evidence type="ECO:0000313" key="5">
    <source>
        <dbReference type="Proteomes" id="UP000190814"/>
    </source>
</evidence>
<dbReference type="OrthoDB" id="9785345at2"/>
<feature type="transmembrane region" description="Helical" evidence="2">
    <location>
        <begin position="12"/>
        <end position="31"/>
    </location>
</feature>
<dbReference type="RefSeq" id="WP_078766815.1">
    <property type="nucleotide sequence ID" value="NZ_FUXZ01000012.1"/>
</dbReference>
<dbReference type="InterPro" id="IPR052354">
    <property type="entry name" value="Cell_Wall_Dynamics_Protein"/>
</dbReference>
<keyword evidence="2" id="KW-1133">Transmembrane helix</keyword>
<keyword evidence="2" id="KW-0472">Membrane</keyword>
<evidence type="ECO:0000313" key="4">
    <source>
        <dbReference type="EMBL" id="SKA70070.1"/>
    </source>
</evidence>
<protein>
    <submittedName>
        <fullName evidence="4">SH3 domain-containing protein</fullName>
    </submittedName>
</protein>
<proteinExistence type="predicted"/>
<name>A0A1T4VYH5_9FIRM</name>